<dbReference type="InterPro" id="IPR036185">
    <property type="entry name" value="DNA_heli_DnaB-like_N_sf"/>
</dbReference>
<keyword evidence="9" id="KW-0460">Magnesium</keyword>
<dbReference type="RefSeq" id="WP_035300062.1">
    <property type="nucleotide sequence ID" value="NZ_JAPYYP010000009.1"/>
</dbReference>
<dbReference type="Proteomes" id="UP001151071">
    <property type="component" value="Unassembled WGS sequence"/>
</dbReference>
<dbReference type="InterPro" id="IPR013264">
    <property type="entry name" value="DNAG_N"/>
</dbReference>
<evidence type="ECO:0000313" key="16">
    <source>
        <dbReference type="EMBL" id="MDA5108681.1"/>
    </source>
</evidence>
<evidence type="ECO:0000256" key="5">
    <source>
        <dbReference type="ARBA" id="ARBA00022705"/>
    </source>
</evidence>
<dbReference type="InterPro" id="IPR034151">
    <property type="entry name" value="TOPRIM_DnaG_bac"/>
</dbReference>
<comment type="catalytic activity">
    <reaction evidence="12">
        <text>ssDNA + n NTP = ssDNA/pppN(pN)n-1 hybrid + (n-1) diphosphate.</text>
        <dbReference type="EC" id="2.7.7.101"/>
    </reaction>
</comment>
<dbReference type="GO" id="GO:0000428">
    <property type="term" value="C:DNA-directed RNA polymerase complex"/>
    <property type="evidence" value="ECO:0007669"/>
    <property type="project" value="UniProtKB-KW"/>
</dbReference>
<dbReference type="Pfam" id="PF10410">
    <property type="entry name" value="DnaB_bind"/>
    <property type="match status" value="1"/>
</dbReference>
<dbReference type="GO" id="GO:0006269">
    <property type="term" value="P:DNA replication, synthesis of primer"/>
    <property type="evidence" value="ECO:0007669"/>
    <property type="project" value="UniProtKB-UniRule"/>
</dbReference>
<dbReference type="Gene3D" id="1.10.860.10">
    <property type="entry name" value="DNAb Helicase, Chain A"/>
    <property type="match status" value="1"/>
</dbReference>
<dbReference type="SUPFAM" id="SSF48024">
    <property type="entry name" value="N-terminal domain of DnaB helicase"/>
    <property type="match status" value="1"/>
</dbReference>
<dbReference type="InterPro" id="IPR019475">
    <property type="entry name" value="DNA_primase_DnaB-bd"/>
</dbReference>
<dbReference type="GO" id="GO:1990077">
    <property type="term" value="C:primosome complex"/>
    <property type="evidence" value="ECO:0007669"/>
    <property type="project" value="UniProtKB-KW"/>
</dbReference>
<dbReference type="InterPro" id="IPR006295">
    <property type="entry name" value="DNA_primase_DnaG"/>
</dbReference>
<evidence type="ECO:0000256" key="8">
    <source>
        <dbReference type="ARBA" id="ARBA00022833"/>
    </source>
</evidence>
<keyword evidence="6 12" id="KW-0479">Metal-binding</keyword>
<dbReference type="SMART" id="SM00493">
    <property type="entry name" value="TOPRIM"/>
    <property type="match status" value="1"/>
</dbReference>
<evidence type="ECO:0000256" key="1">
    <source>
        <dbReference type="ARBA" id="ARBA00022478"/>
    </source>
</evidence>
<dbReference type="Gene3D" id="3.40.1360.10">
    <property type="match status" value="1"/>
</dbReference>
<reference evidence="16" key="1">
    <citation type="submission" date="2022-12" db="EMBL/GenBank/DDBJ databases">
        <title>Draft genome sequence of the thermophilic strain Brevibacillus thermoruber HT42, isolated from Los Humeros, Puebla, Mexico, with biotechnological potential.</title>
        <authorList>
            <person name="Lara Sanchez J."/>
            <person name="Solis Palacios R."/>
            <person name="Bustos Baena A.S."/>
            <person name="Ruz Baez A.E."/>
            <person name="Espinosa Luna G."/>
            <person name="Oliart Ros R.M."/>
        </authorList>
    </citation>
    <scope>NUCLEOTIDE SEQUENCE</scope>
    <source>
        <strain evidence="16">HT42</strain>
    </source>
</reference>
<dbReference type="GO" id="GO:0008270">
    <property type="term" value="F:zinc ion binding"/>
    <property type="evidence" value="ECO:0007669"/>
    <property type="project" value="UniProtKB-UniRule"/>
</dbReference>
<dbReference type="Pfam" id="PF08275">
    <property type="entry name" value="DNAG_N"/>
    <property type="match status" value="1"/>
</dbReference>
<keyword evidence="7 12" id="KW-0863">Zinc-finger</keyword>
<dbReference type="GO" id="GO:0005737">
    <property type="term" value="C:cytoplasm"/>
    <property type="evidence" value="ECO:0007669"/>
    <property type="project" value="TreeGrafter"/>
</dbReference>
<dbReference type="InterPro" id="IPR016136">
    <property type="entry name" value="DNA_helicase_N/primase_C"/>
</dbReference>
<dbReference type="Pfam" id="PF01807">
    <property type="entry name" value="Zn_ribbon_DnaG"/>
    <property type="match status" value="1"/>
</dbReference>
<dbReference type="Gene3D" id="3.90.980.10">
    <property type="entry name" value="DNA primase, catalytic core, N-terminal domain"/>
    <property type="match status" value="1"/>
</dbReference>
<dbReference type="GO" id="GO:0003677">
    <property type="term" value="F:DNA binding"/>
    <property type="evidence" value="ECO:0007669"/>
    <property type="project" value="UniProtKB-KW"/>
</dbReference>
<dbReference type="GO" id="GO:0003899">
    <property type="term" value="F:DNA-directed RNA polymerase activity"/>
    <property type="evidence" value="ECO:0007669"/>
    <property type="project" value="UniProtKB-UniRule"/>
</dbReference>
<comment type="domain">
    <text evidence="12">Contains an N-terminal zinc-binding domain, a central core domain that contains the primase activity, and a C-terminal DnaB-binding domain.</text>
</comment>
<evidence type="ECO:0000256" key="14">
    <source>
        <dbReference type="PIRSR" id="PIRSR002811-1"/>
    </source>
</evidence>
<dbReference type="PANTHER" id="PTHR30313:SF2">
    <property type="entry name" value="DNA PRIMASE"/>
    <property type="match status" value="1"/>
</dbReference>
<evidence type="ECO:0000313" key="17">
    <source>
        <dbReference type="Proteomes" id="UP001151071"/>
    </source>
</evidence>
<sequence length="626" mass="70634">MAGPYSADFVNRVRAAVDIVDVVGEYVQLRKSGRAFLGLCPFHSEKTPSFNVNAERQFFHCFGCGAGGDVFSFLMKMEQLTFPEALHKLAERAGIELPPTHGKEDDDPPENRAKQAMLKAHQLVGKLYHYVLTETPYGKEAMTYLSKRGLSPQTIAEFQIGFAPDSWDFVTQFLQKRGFSLDLMVEAGLLAKSEAGNIFDRFRGRIMFPIHDSQGNIIGFGGRLLDTASASRQQAKQPKYLNSPESPLFNKSATLFNLHRARPFMRKRKQALLFEGYVDVVSAWQAGFPQGIATLGTALTEQQARIIRRNVEQVVLCYDGDAAGQEATAKAIHVLQEAGLIVRVAPLPQGTDPDDYIRQHGPEAFSQQVLLQAMPVTAFRLKHLRASHVIQDETDQAQFIEKALAIVNELNSPVERDLYLRQLAEEYAISLDTLKWEARRLYKQQKSNSHRDKVSPAWNNSINNGKVTLAKTLPPAYHTAERMLLYYMMRNRHIAERVQTECSASFQVDEHDALAAYLYAYFAEGHPEDPGQFIHYLQDESLKQLASGLAMMECREDVSDQEIGDYIKQVNHYPKRAELERLREEQRSLHLQASSADSEEARRELEIQAAVIGMKILELENALKEG</sequence>
<dbReference type="FunFam" id="3.90.580.10:FF:000001">
    <property type="entry name" value="DNA primase"/>
    <property type="match status" value="1"/>
</dbReference>
<comment type="caution">
    <text evidence="16">The sequence shown here is derived from an EMBL/GenBank/DDBJ whole genome shotgun (WGS) entry which is preliminary data.</text>
</comment>
<evidence type="ECO:0000256" key="10">
    <source>
        <dbReference type="ARBA" id="ARBA00023125"/>
    </source>
</evidence>
<protein>
    <recommendedName>
        <fullName evidence="12 13">DNA primase</fullName>
        <ecNumber evidence="12">2.7.7.101</ecNumber>
    </recommendedName>
</protein>
<name>A0A9X3TQ24_9BACL</name>
<evidence type="ECO:0000256" key="7">
    <source>
        <dbReference type="ARBA" id="ARBA00022771"/>
    </source>
</evidence>
<dbReference type="FunFam" id="3.90.980.10:FF:000001">
    <property type="entry name" value="DNA primase"/>
    <property type="match status" value="1"/>
</dbReference>
<keyword evidence="2 12" id="KW-0639">Primosome</keyword>
<dbReference type="EMBL" id="JAPYYP010000009">
    <property type="protein sequence ID" value="MDA5108681.1"/>
    <property type="molecule type" value="Genomic_DNA"/>
</dbReference>
<dbReference type="SUPFAM" id="SSF57783">
    <property type="entry name" value="Zinc beta-ribbon"/>
    <property type="match status" value="1"/>
</dbReference>
<feature type="domain" description="Toprim" evidence="15">
    <location>
        <begin position="269"/>
        <end position="350"/>
    </location>
</feature>
<dbReference type="AlphaFoldDB" id="A0A9X3TQ24"/>
<dbReference type="SMART" id="SM00400">
    <property type="entry name" value="ZnF_CHCC"/>
    <property type="match status" value="1"/>
</dbReference>
<organism evidence="16 17">
    <name type="scientific">Brevibacillus thermoruber</name>
    <dbReference type="NCBI Taxonomy" id="33942"/>
    <lineage>
        <taxon>Bacteria</taxon>
        <taxon>Bacillati</taxon>
        <taxon>Bacillota</taxon>
        <taxon>Bacilli</taxon>
        <taxon>Bacillales</taxon>
        <taxon>Paenibacillaceae</taxon>
        <taxon>Brevibacillus</taxon>
    </lineage>
</organism>
<proteinExistence type="inferred from homology"/>
<dbReference type="InterPro" id="IPR050219">
    <property type="entry name" value="DnaG_primase"/>
</dbReference>
<dbReference type="PANTHER" id="PTHR30313">
    <property type="entry name" value="DNA PRIMASE"/>
    <property type="match status" value="1"/>
</dbReference>
<evidence type="ECO:0000256" key="11">
    <source>
        <dbReference type="ARBA" id="ARBA00023163"/>
    </source>
</evidence>
<keyword evidence="17" id="KW-1185">Reference proteome</keyword>
<feature type="zinc finger region" description="CHC2-type" evidence="12 14">
    <location>
        <begin position="40"/>
        <end position="64"/>
    </location>
</feature>
<evidence type="ECO:0000256" key="3">
    <source>
        <dbReference type="ARBA" id="ARBA00022679"/>
    </source>
</evidence>
<keyword evidence="1 12" id="KW-0240">DNA-directed RNA polymerase</keyword>
<dbReference type="EC" id="2.7.7.101" evidence="12"/>
<comment type="similarity">
    <text evidence="12 13">Belongs to the DnaG primase family.</text>
</comment>
<comment type="cofactor">
    <cofactor evidence="12 13 14">
        <name>Zn(2+)</name>
        <dbReference type="ChEBI" id="CHEBI:29105"/>
    </cofactor>
    <text evidence="12 13 14">Binds 1 zinc ion per monomer.</text>
</comment>
<keyword evidence="11 12" id="KW-0804">Transcription</keyword>
<evidence type="ECO:0000259" key="15">
    <source>
        <dbReference type="PROSITE" id="PS50880"/>
    </source>
</evidence>
<dbReference type="HAMAP" id="MF_00974">
    <property type="entry name" value="DNA_primase_DnaG"/>
    <property type="match status" value="1"/>
</dbReference>
<keyword evidence="5 12" id="KW-0235">DNA replication</keyword>
<accession>A0A9X3TQ24</accession>
<dbReference type="InterPro" id="IPR002694">
    <property type="entry name" value="Znf_CHC2"/>
</dbReference>
<dbReference type="InterPro" id="IPR037068">
    <property type="entry name" value="DNA_primase_core_N_sf"/>
</dbReference>
<dbReference type="GO" id="GO:0003678">
    <property type="term" value="F:DNA helicase activity"/>
    <property type="evidence" value="ECO:0007669"/>
    <property type="project" value="InterPro"/>
</dbReference>
<gene>
    <name evidence="12 16" type="primary">dnaG</name>
    <name evidence="16" type="ORF">O3V59_09930</name>
</gene>
<dbReference type="SUPFAM" id="SSF56731">
    <property type="entry name" value="DNA primase core"/>
    <property type="match status" value="1"/>
</dbReference>
<dbReference type="CDD" id="cd03364">
    <property type="entry name" value="TOPRIM_DnaG_primases"/>
    <property type="match status" value="1"/>
</dbReference>
<comment type="subunit">
    <text evidence="12">Monomer. Interacts with DnaB.</text>
</comment>
<keyword evidence="4 12" id="KW-0548">Nucleotidyltransferase</keyword>
<dbReference type="PROSITE" id="PS50880">
    <property type="entry name" value="TOPRIM"/>
    <property type="match status" value="1"/>
</dbReference>
<comment type="function">
    <text evidence="12 13">RNA polymerase that catalyzes the synthesis of short RNA molecules used as primers for DNA polymerase during DNA replication.</text>
</comment>
<evidence type="ECO:0000256" key="6">
    <source>
        <dbReference type="ARBA" id="ARBA00022723"/>
    </source>
</evidence>
<evidence type="ECO:0000256" key="13">
    <source>
        <dbReference type="PIRNR" id="PIRNR002811"/>
    </source>
</evidence>
<dbReference type="PIRSF" id="PIRSF002811">
    <property type="entry name" value="DnaG"/>
    <property type="match status" value="1"/>
</dbReference>
<evidence type="ECO:0000256" key="12">
    <source>
        <dbReference type="HAMAP-Rule" id="MF_00974"/>
    </source>
</evidence>
<dbReference type="InterPro" id="IPR036977">
    <property type="entry name" value="DNA_primase_Znf_CHC2"/>
</dbReference>
<dbReference type="GO" id="GO:0005524">
    <property type="term" value="F:ATP binding"/>
    <property type="evidence" value="ECO:0007669"/>
    <property type="project" value="InterPro"/>
</dbReference>
<evidence type="ECO:0000256" key="9">
    <source>
        <dbReference type="ARBA" id="ARBA00022842"/>
    </source>
</evidence>
<dbReference type="InterPro" id="IPR030846">
    <property type="entry name" value="DnaG_bac"/>
</dbReference>
<dbReference type="NCBIfam" id="TIGR01391">
    <property type="entry name" value="dnaG"/>
    <property type="match status" value="1"/>
</dbReference>
<dbReference type="Pfam" id="PF13155">
    <property type="entry name" value="Toprim_2"/>
    <property type="match status" value="1"/>
</dbReference>
<keyword evidence="8 12" id="KW-0862">Zinc</keyword>
<evidence type="ECO:0000256" key="2">
    <source>
        <dbReference type="ARBA" id="ARBA00022515"/>
    </source>
</evidence>
<evidence type="ECO:0000256" key="4">
    <source>
        <dbReference type="ARBA" id="ARBA00022695"/>
    </source>
</evidence>
<keyword evidence="3 12" id="KW-0808">Transferase</keyword>
<dbReference type="Gene3D" id="3.90.580.10">
    <property type="entry name" value="Zinc finger, CHC2-type domain"/>
    <property type="match status" value="1"/>
</dbReference>
<keyword evidence="10 12" id="KW-0238">DNA-binding</keyword>
<dbReference type="InterPro" id="IPR006171">
    <property type="entry name" value="TOPRIM_dom"/>
</dbReference>